<evidence type="ECO:0000313" key="4">
    <source>
        <dbReference type="EMBL" id="SEW35702.1"/>
    </source>
</evidence>
<dbReference type="Pfam" id="PF12146">
    <property type="entry name" value="Hydrolase_4"/>
    <property type="match status" value="1"/>
</dbReference>
<proteinExistence type="inferred from homology"/>
<dbReference type="Proteomes" id="UP000199437">
    <property type="component" value="Unassembled WGS sequence"/>
</dbReference>
<feature type="active site" description="Charge relay system" evidence="2">
    <location>
        <position position="267"/>
    </location>
</feature>
<reference evidence="5" key="1">
    <citation type="submission" date="2016-10" db="EMBL/GenBank/DDBJ databases">
        <authorList>
            <person name="Varghese N."/>
            <person name="Submissions S."/>
        </authorList>
    </citation>
    <scope>NUCLEOTIDE SEQUENCE [LARGE SCALE GENOMIC DNA]</scope>
    <source>
        <strain evidence="5">CGMCC 1.12402</strain>
    </source>
</reference>
<gene>
    <name evidence="4" type="ORF">SAMN05216290_3091</name>
</gene>
<feature type="active site" description="Charge relay system" evidence="2">
    <location>
        <position position="296"/>
    </location>
</feature>
<comment type="similarity">
    <text evidence="1">Belongs to the AB hydrolase superfamily. AB hydrolase 4 family.</text>
</comment>
<feature type="domain" description="Serine aminopeptidase S33" evidence="3">
    <location>
        <begin position="60"/>
        <end position="191"/>
    </location>
</feature>
<keyword evidence="5" id="KW-1185">Reference proteome</keyword>
<dbReference type="GeneID" id="99987771"/>
<dbReference type="GO" id="GO:0047372">
    <property type="term" value="F:monoacylglycerol lipase activity"/>
    <property type="evidence" value="ECO:0007669"/>
    <property type="project" value="TreeGrafter"/>
</dbReference>
<dbReference type="InterPro" id="IPR012020">
    <property type="entry name" value="ABHD4"/>
</dbReference>
<dbReference type="RefSeq" id="WP_090259527.1">
    <property type="nucleotide sequence ID" value="NZ_FOIR01000003.1"/>
</dbReference>
<name>A0A1I0R593_9BACT</name>
<dbReference type="OrthoDB" id="332676at2"/>
<sequence>MPLVESSYKRPPFFYANKHLETIIPSLTRKIDGVLYTREQIETPDDDFLNVDWVKNGNNRLLVISHGLEGGSDRHYVKGLAKLFSQHGWDVAAWNNRTCNGEMNRQRILYHHAASYDLRTVVEHCITTESYKEVVLAGISMGGGQTLRYLGEESEFGLPKEVTKAVAISAPCSLIESAATLKNGFNKVYGQKFLNKLKSKIQKKAEQFPDIDVNGIEKIKDLTLFDELYSAPIHGFKSAEEFYEHCNPYPFLKQITRDVLIINALNDPMLVGECFPVSVAESNPHIHLEIPKRGGHVGFMLPNSEFTYSEKRTLEFLNA</sequence>
<dbReference type="InterPro" id="IPR050960">
    <property type="entry name" value="AB_hydrolase_4_sf"/>
</dbReference>
<dbReference type="EMBL" id="FOIR01000003">
    <property type="protein sequence ID" value="SEW35702.1"/>
    <property type="molecule type" value="Genomic_DNA"/>
</dbReference>
<protein>
    <recommendedName>
        <fullName evidence="3">Serine aminopeptidase S33 domain-containing protein</fullName>
    </recommendedName>
</protein>
<dbReference type="InterPro" id="IPR022742">
    <property type="entry name" value="Hydrolase_4"/>
</dbReference>
<dbReference type="InterPro" id="IPR029058">
    <property type="entry name" value="AB_hydrolase_fold"/>
</dbReference>
<evidence type="ECO:0000256" key="2">
    <source>
        <dbReference type="PIRSR" id="PIRSR005211-1"/>
    </source>
</evidence>
<feature type="active site" description="Charge relay system" evidence="2">
    <location>
        <position position="140"/>
    </location>
</feature>
<evidence type="ECO:0000313" key="5">
    <source>
        <dbReference type="Proteomes" id="UP000199437"/>
    </source>
</evidence>
<evidence type="ECO:0000256" key="1">
    <source>
        <dbReference type="ARBA" id="ARBA00010884"/>
    </source>
</evidence>
<organism evidence="4 5">
    <name type="scientific">Roseivirga pacifica</name>
    <dbReference type="NCBI Taxonomy" id="1267423"/>
    <lineage>
        <taxon>Bacteria</taxon>
        <taxon>Pseudomonadati</taxon>
        <taxon>Bacteroidota</taxon>
        <taxon>Cytophagia</taxon>
        <taxon>Cytophagales</taxon>
        <taxon>Roseivirgaceae</taxon>
        <taxon>Roseivirga</taxon>
    </lineage>
</organism>
<dbReference type="SUPFAM" id="SSF53474">
    <property type="entry name" value="alpha/beta-Hydrolases"/>
    <property type="match status" value="1"/>
</dbReference>
<dbReference type="PANTHER" id="PTHR10794:SF63">
    <property type="entry name" value="ALPHA_BETA HYDROLASE 1, ISOFORM A"/>
    <property type="match status" value="1"/>
</dbReference>
<dbReference type="AlphaFoldDB" id="A0A1I0R593"/>
<dbReference type="PANTHER" id="PTHR10794">
    <property type="entry name" value="ABHYDROLASE DOMAIN-CONTAINING PROTEIN"/>
    <property type="match status" value="1"/>
</dbReference>
<dbReference type="PIRSF" id="PIRSF005211">
    <property type="entry name" value="Ab_hydro_YheT"/>
    <property type="match status" value="1"/>
</dbReference>
<dbReference type="Gene3D" id="3.40.50.1820">
    <property type="entry name" value="alpha/beta hydrolase"/>
    <property type="match status" value="1"/>
</dbReference>
<accession>A0A1I0R593</accession>
<evidence type="ECO:0000259" key="3">
    <source>
        <dbReference type="Pfam" id="PF12146"/>
    </source>
</evidence>
<dbReference type="GO" id="GO:0034338">
    <property type="term" value="F:short-chain carboxylesterase activity"/>
    <property type="evidence" value="ECO:0007669"/>
    <property type="project" value="TreeGrafter"/>
</dbReference>